<sequence>MSQRCPYCDAPIKLGVLFCPACGARPRLPRVRSAEFEAEVTRPEVPFPSGDPLLSPALPLDLSHAPQPRSTASPRSIGGERSLVIGRDQSCDIVLDAPQISRRHVSLTPLGPGRWLARDLNTANGTFVGSTQRRLTQAEVHRKDVLFLGSYRFPLSRIQDFERQQTPRSGNPLALPADKPIITLGRGPANDIVLQSPQVSRHHARLVRESGGLFLEDLSSANGTFVGGQRVQRAPVEHGQIFSLGSFALRLDLERMRLQKSYRGDILLQAENLRVEVPTPHGPRRLLDGISFTVYPTELVGLLGPSGAGKTTLLNALIAYNRPSFGRTLLNGDEIFAHFDRYRGAIGYVPQEDIIHSELTVYQALYYTAKLRLPPDTTDEEIDQRIWQVLHDLEISDTAPLRIGSPEQKSISGGQRKRVNLAMELLTDPSLLCLDEPTSGLASEDALNVMRLLRRLADRGKTILLTIHQPSLKAYRLMDNTLYLADGEQVYYGPAYPDSMLYFHPEVAPDAPAARALLSDPGSCMRPLVAAKRSGEPMETFAARYRQSAYFDEFVSGRRRDPAQVNLTAAPPRKPPSFELRQLRTLTHRFLTIKLKDRIGTLILLIQAPIVAMLLNLVFIQDEGGVFTRMEHTPLALFLLVISAIWFGGSNAAREIVREQAVYRRERMVNLSIPAYVASKFVVLGLLCLVQCVALLGLTYGPLDFHGAPLLHLLTLWLCALAGVAAGLLLSAAVRTSEAAIAMVPIVLIPQVILGGAIMPVARMDTWTRTLSATTFSRFGFEAMLHTEERALAYEVPLDELPLPPLPGAPAPPIAPHPLDRFFGDAETGLLLDLGALSLFTVVVLSGVSLSLRRRDMLS</sequence>
<dbReference type="SUPFAM" id="SSF49879">
    <property type="entry name" value="SMAD/FHA domain"/>
    <property type="match status" value="2"/>
</dbReference>
<feature type="transmembrane region" description="Helical" evidence="9">
    <location>
        <begin position="599"/>
        <end position="620"/>
    </location>
</feature>
<dbReference type="GO" id="GO:0005524">
    <property type="term" value="F:ATP binding"/>
    <property type="evidence" value="ECO:0007669"/>
    <property type="project" value="UniProtKB-KW"/>
</dbReference>
<dbReference type="RefSeq" id="WP_111730797.1">
    <property type="nucleotide sequence ID" value="NZ_QHKO01000008.1"/>
</dbReference>
<dbReference type="EMBL" id="QHKO01000008">
    <property type="protein sequence ID" value="RAL20705.1"/>
    <property type="molecule type" value="Genomic_DNA"/>
</dbReference>
<dbReference type="PROSITE" id="PS50006">
    <property type="entry name" value="FHA_DOMAIN"/>
    <property type="match status" value="2"/>
</dbReference>
<keyword evidence="3 9" id="KW-0812">Transmembrane</keyword>
<dbReference type="Pfam" id="PF00498">
    <property type="entry name" value="FHA"/>
    <property type="match status" value="2"/>
</dbReference>
<dbReference type="SUPFAM" id="SSF52540">
    <property type="entry name" value="P-loop containing nucleoside triphosphate hydrolases"/>
    <property type="match status" value="1"/>
</dbReference>
<dbReference type="SMART" id="SM00240">
    <property type="entry name" value="FHA"/>
    <property type="match status" value="2"/>
</dbReference>
<dbReference type="SMART" id="SM00382">
    <property type="entry name" value="AAA"/>
    <property type="match status" value="1"/>
</dbReference>
<dbReference type="AlphaFoldDB" id="A0A328C4E4"/>
<dbReference type="GO" id="GO:0140359">
    <property type="term" value="F:ABC-type transporter activity"/>
    <property type="evidence" value="ECO:0007669"/>
    <property type="project" value="InterPro"/>
</dbReference>
<dbReference type="Gene3D" id="3.40.50.300">
    <property type="entry name" value="P-loop containing nucleotide triphosphate hydrolases"/>
    <property type="match status" value="1"/>
</dbReference>
<keyword evidence="6 9" id="KW-1133">Transmembrane helix</keyword>
<dbReference type="InterPro" id="IPR008984">
    <property type="entry name" value="SMAD_FHA_dom_sf"/>
</dbReference>
<dbReference type="GO" id="GO:0016887">
    <property type="term" value="F:ATP hydrolysis activity"/>
    <property type="evidence" value="ECO:0007669"/>
    <property type="project" value="InterPro"/>
</dbReference>
<comment type="caution">
    <text evidence="12">The sequence shown here is derived from an EMBL/GenBank/DDBJ whole genome shotgun (WGS) entry which is preliminary data.</text>
</comment>
<evidence type="ECO:0000256" key="2">
    <source>
        <dbReference type="ARBA" id="ARBA00022448"/>
    </source>
</evidence>
<dbReference type="InterPro" id="IPR050352">
    <property type="entry name" value="ABCG_transporters"/>
</dbReference>
<evidence type="ECO:0000313" key="12">
    <source>
        <dbReference type="EMBL" id="RAL20705.1"/>
    </source>
</evidence>
<feature type="transmembrane region" description="Helical" evidence="9">
    <location>
        <begin position="739"/>
        <end position="762"/>
    </location>
</feature>
<name>A0A328C4E4_9DELT</name>
<evidence type="ECO:0000256" key="4">
    <source>
        <dbReference type="ARBA" id="ARBA00022741"/>
    </source>
</evidence>
<feature type="transmembrane region" description="Helical" evidence="9">
    <location>
        <begin position="710"/>
        <end position="732"/>
    </location>
</feature>
<dbReference type="InterPro" id="IPR000253">
    <property type="entry name" value="FHA_dom"/>
</dbReference>
<evidence type="ECO:0000256" key="6">
    <source>
        <dbReference type="ARBA" id="ARBA00022989"/>
    </source>
</evidence>
<dbReference type="InterPro" id="IPR027417">
    <property type="entry name" value="P-loop_NTPase"/>
</dbReference>
<evidence type="ECO:0000259" key="11">
    <source>
        <dbReference type="PROSITE" id="PS50893"/>
    </source>
</evidence>
<evidence type="ECO:0008006" key="14">
    <source>
        <dbReference type="Google" id="ProtNLM"/>
    </source>
</evidence>
<keyword evidence="2" id="KW-0813">Transport</keyword>
<dbReference type="PROSITE" id="PS00211">
    <property type="entry name" value="ABC_TRANSPORTER_1"/>
    <property type="match status" value="1"/>
</dbReference>
<feature type="transmembrane region" description="Helical" evidence="9">
    <location>
        <begin position="830"/>
        <end position="852"/>
    </location>
</feature>
<comment type="subcellular location">
    <subcellularLocation>
        <location evidence="1">Membrane</location>
        <topology evidence="1">Multi-pass membrane protein</topology>
    </subcellularLocation>
</comment>
<evidence type="ECO:0000313" key="13">
    <source>
        <dbReference type="Proteomes" id="UP000249169"/>
    </source>
</evidence>
<keyword evidence="5" id="KW-0067">ATP-binding</keyword>
<evidence type="ECO:0000256" key="8">
    <source>
        <dbReference type="SAM" id="MobiDB-lite"/>
    </source>
</evidence>
<dbReference type="GO" id="GO:0016020">
    <property type="term" value="C:membrane"/>
    <property type="evidence" value="ECO:0007669"/>
    <property type="project" value="UniProtKB-SubCell"/>
</dbReference>
<feature type="region of interest" description="Disordered" evidence="8">
    <location>
        <begin position="58"/>
        <end position="78"/>
    </location>
</feature>
<feature type="transmembrane region" description="Helical" evidence="9">
    <location>
        <begin position="673"/>
        <end position="698"/>
    </location>
</feature>
<dbReference type="Pfam" id="PF01061">
    <property type="entry name" value="ABC2_membrane"/>
    <property type="match status" value="1"/>
</dbReference>
<dbReference type="InterPro" id="IPR013525">
    <property type="entry name" value="ABC2_TM"/>
</dbReference>
<dbReference type="CDD" id="cd00060">
    <property type="entry name" value="FHA"/>
    <property type="match status" value="2"/>
</dbReference>
<dbReference type="PROSITE" id="PS50893">
    <property type="entry name" value="ABC_TRANSPORTER_2"/>
    <property type="match status" value="1"/>
</dbReference>
<dbReference type="Pfam" id="PF00005">
    <property type="entry name" value="ABC_tran"/>
    <property type="match status" value="1"/>
</dbReference>
<evidence type="ECO:0000256" key="7">
    <source>
        <dbReference type="ARBA" id="ARBA00023136"/>
    </source>
</evidence>
<feature type="domain" description="ABC transporter" evidence="11">
    <location>
        <begin position="268"/>
        <end position="511"/>
    </location>
</feature>
<evidence type="ECO:0000259" key="10">
    <source>
        <dbReference type="PROSITE" id="PS50006"/>
    </source>
</evidence>
<dbReference type="PANTHER" id="PTHR48041:SF139">
    <property type="entry name" value="PROTEIN SCARLET"/>
    <property type="match status" value="1"/>
</dbReference>
<evidence type="ECO:0000256" key="5">
    <source>
        <dbReference type="ARBA" id="ARBA00022840"/>
    </source>
</evidence>
<dbReference type="InterPro" id="IPR017871">
    <property type="entry name" value="ABC_transporter-like_CS"/>
</dbReference>
<keyword evidence="4" id="KW-0547">Nucleotide-binding</keyword>
<dbReference type="Proteomes" id="UP000249169">
    <property type="component" value="Unassembled WGS sequence"/>
</dbReference>
<feature type="transmembrane region" description="Helical" evidence="9">
    <location>
        <begin position="632"/>
        <end position="653"/>
    </location>
</feature>
<keyword evidence="13" id="KW-1185">Reference proteome</keyword>
<dbReference type="InterPro" id="IPR003439">
    <property type="entry name" value="ABC_transporter-like_ATP-bd"/>
</dbReference>
<evidence type="ECO:0000256" key="9">
    <source>
        <dbReference type="SAM" id="Phobius"/>
    </source>
</evidence>
<proteinExistence type="predicted"/>
<feature type="domain" description="FHA" evidence="10">
    <location>
        <begin position="83"/>
        <end position="133"/>
    </location>
</feature>
<protein>
    <recommendedName>
        <fullName evidence="14">ABC transporter ATP-binding protein</fullName>
    </recommendedName>
</protein>
<reference evidence="12 13" key="1">
    <citation type="submission" date="2018-05" db="EMBL/GenBank/DDBJ databases">
        <title>Lujinxingia marina gen. nov. sp. nov., a new facultative anaerobic member of the class Deltaproteobacteria, and proposal of Lujinxingaceae fam. nov.</title>
        <authorList>
            <person name="Li C.-M."/>
        </authorList>
    </citation>
    <scope>NUCLEOTIDE SEQUENCE [LARGE SCALE GENOMIC DNA]</scope>
    <source>
        <strain evidence="12 13">B210</strain>
    </source>
</reference>
<evidence type="ECO:0000256" key="3">
    <source>
        <dbReference type="ARBA" id="ARBA00022692"/>
    </source>
</evidence>
<dbReference type="InterPro" id="IPR003593">
    <property type="entry name" value="AAA+_ATPase"/>
</dbReference>
<organism evidence="12 13">
    <name type="scientific">Lujinxingia litoralis</name>
    <dbReference type="NCBI Taxonomy" id="2211119"/>
    <lineage>
        <taxon>Bacteria</taxon>
        <taxon>Deltaproteobacteria</taxon>
        <taxon>Bradymonadales</taxon>
        <taxon>Lujinxingiaceae</taxon>
        <taxon>Lujinxingia</taxon>
    </lineage>
</organism>
<dbReference type="Gene3D" id="2.60.200.20">
    <property type="match status" value="2"/>
</dbReference>
<gene>
    <name evidence="12" type="ORF">DL240_15415</name>
</gene>
<dbReference type="OrthoDB" id="9804819at2"/>
<dbReference type="PANTHER" id="PTHR48041">
    <property type="entry name" value="ABC TRANSPORTER G FAMILY MEMBER 28"/>
    <property type="match status" value="1"/>
</dbReference>
<evidence type="ECO:0000256" key="1">
    <source>
        <dbReference type="ARBA" id="ARBA00004141"/>
    </source>
</evidence>
<feature type="domain" description="FHA" evidence="10">
    <location>
        <begin position="182"/>
        <end position="231"/>
    </location>
</feature>
<accession>A0A328C4E4</accession>
<keyword evidence="7 9" id="KW-0472">Membrane</keyword>